<dbReference type="Pfam" id="PF00270">
    <property type="entry name" value="DEAD"/>
    <property type="match status" value="1"/>
</dbReference>
<keyword evidence="1" id="KW-0547">Nucleotide-binding</keyword>
<dbReference type="InterPro" id="IPR011545">
    <property type="entry name" value="DEAD/DEAH_box_helicase_dom"/>
</dbReference>
<dbReference type="KEGG" id="kra:Krad_0858"/>
<keyword evidence="2" id="KW-0378">Hydrolase</keyword>
<dbReference type="PROSITE" id="PS51194">
    <property type="entry name" value="HELICASE_CTER"/>
    <property type="match status" value="1"/>
</dbReference>
<feature type="compositionally biased region" description="Basic and acidic residues" evidence="7">
    <location>
        <begin position="554"/>
        <end position="577"/>
    </location>
</feature>
<dbReference type="SMART" id="SM00490">
    <property type="entry name" value="HELICc"/>
    <property type="match status" value="1"/>
</dbReference>
<dbReference type="InterPro" id="IPR014014">
    <property type="entry name" value="RNA_helicase_DEAD_Q_motif"/>
</dbReference>
<evidence type="ECO:0000256" key="2">
    <source>
        <dbReference type="ARBA" id="ARBA00022801"/>
    </source>
</evidence>
<dbReference type="GO" id="GO:0003676">
    <property type="term" value="F:nucleic acid binding"/>
    <property type="evidence" value="ECO:0007669"/>
    <property type="project" value="InterPro"/>
</dbReference>
<feature type="compositionally biased region" description="Gly residues" evidence="7">
    <location>
        <begin position="86"/>
        <end position="111"/>
    </location>
</feature>
<feature type="compositionally biased region" description="Low complexity" evidence="7">
    <location>
        <begin position="112"/>
        <end position="125"/>
    </location>
</feature>
<dbReference type="GO" id="GO:0005829">
    <property type="term" value="C:cytosol"/>
    <property type="evidence" value="ECO:0007669"/>
    <property type="project" value="TreeGrafter"/>
</dbReference>
<dbReference type="InterPro" id="IPR044742">
    <property type="entry name" value="DEAD/DEAH_RhlB"/>
</dbReference>
<dbReference type="GO" id="GO:0003724">
    <property type="term" value="F:RNA helicase activity"/>
    <property type="evidence" value="ECO:0007669"/>
    <property type="project" value="InterPro"/>
</dbReference>
<dbReference type="AlphaFoldDB" id="A6W6A7"/>
<dbReference type="InterPro" id="IPR050079">
    <property type="entry name" value="DEAD_box_RNA_helicase"/>
</dbReference>
<evidence type="ECO:0000259" key="8">
    <source>
        <dbReference type="PROSITE" id="PS51192"/>
    </source>
</evidence>
<dbReference type="InterPro" id="IPR014001">
    <property type="entry name" value="Helicase_ATP-bd"/>
</dbReference>
<feature type="short sequence motif" description="Q motif" evidence="6">
    <location>
        <begin position="146"/>
        <end position="174"/>
    </location>
</feature>
<keyword evidence="4" id="KW-0067">ATP-binding</keyword>
<dbReference type="PANTHER" id="PTHR47959">
    <property type="entry name" value="ATP-DEPENDENT RNA HELICASE RHLE-RELATED"/>
    <property type="match status" value="1"/>
</dbReference>
<feature type="compositionally biased region" description="Basic and acidic residues" evidence="7">
    <location>
        <begin position="538"/>
        <end position="547"/>
    </location>
</feature>
<dbReference type="OrthoDB" id="9805696at2"/>
<evidence type="ECO:0000256" key="7">
    <source>
        <dbReference type="SAM" id="MobiDB-lite"/>
    </source>
</evidence>
<evidence type="ECO:0000259" key="9">
    <source>
        <dbReference type="PROSITE" id="PS51194"/>
    </source>
</evidence>
<dbReference type="CDD" id="cd00268">
    <property type="entry name" value="DEADc"/>
    <property type="match status" value="1"/>
</dbReference>
<name>A6W6A7_KINRD</name>
<evidence type="ECO:0000256" key="1">
    <source>
        <dbReference type="ARBA" id="ARBA00022741"/>
    </source>
</evidence>
<dbReference type="RefSeq" id="WP_012084805.1">
    <property type="nucleotide sequence ID" value="NC_009664.2"/>
</dbReference>
<dbReference type="Proteomes" id="UP000001116">
    <property type="component" value="Chromosome"/>
</dbReference>
<feature type="region of interest" description="Disordered" evidence="7">
    <location>
        <begin position="529"/>
        <end position="590"/>
    </location>
</feature>
<organism evidence="11 12">
    <name type="scientific">Kineococcus radiotolerans (strain ATCC BAA-149 / DSM 14245 / SRS30216)</name>
    <dbReference type="NCBI Taxonomy" id="266940"/>
    <lineage>
        <taxon>Bacteria</taxon>
        <taxon>Bacillati</taxon>
        <taxon>Actinomycetota</taxon>
        <taxon>Actinomycetes</taxon>
        <taxon>Kineosporiales</taxon>
        <taxon>Kineosporiaceae</taxon>
        <taxon>Kineococcus</taxon>
    </lineage>
</organism>
<dbReference type="PANTHER" id="PTHR47959:SF13">
    <property type="entry name" value="ATP-DEPENDENT RNA HELICASE RHLE"/>
    <property type="match status" value="1"/>
</dbReference>
<sequence>MPQYDDRSYRSNRPSRSDEGGFQRRESRGYRTEDRPADRSFDRDDRPRSGGYRGQGGGGSSYQGGGASSGGYQGGGSSSYQNRGGSSSGGYQGGSSRGGYQGGSSRGGYQGGSSRRSGPPRSPRSFAPSATEQALTAAEQIEVAESTFAELGLPEELVAALERRGMTAPFAIQSRTLPDGIAGRDILGRARTGSGKTLGFGLPMLARLAQQKRPRITGAPRGLVLVPTRELAMQVADALRPLGDSLDLRLSVVVGGVPYGRQIAALQRGIDVLIATPGRLVDLIDRDAVSLAEVDVAVLDEADHMADLGFLPNVRAILEGTKPGGQRMFFSATLDRGVEALVTDFLTDPAFHAAPADPDDVGHMEHRVFAVRPHDKLSILTEISKRPARSIFFVRTKLGAQRLADQLNEAGAPAEAIHGDLRQSQRSKAIDAFSAGETRVLVATDVAARGIHVDDVDLVVHVDPPNDHKDYLHRSGRTARAGATGTVLAIALPDQVRRYGWLHRDAGVEAQNVEHVLAGDETVRAVAESGEPVVIKPRRTETREGARGPRRGPRREGGFRSGPRREGSGPRGPRREGGQGGVPRQSAPRD</sequence>
<keyword evidence="3 11" id="KW-0347">Helicase</keyword>
<dbReference type="CDD" id="cd18787">
    <property type="entry name" value="SF2_C_DEAD"/>
    <property type="match status" value="1"/>
</dbReference>
<dbReference type="STRING" id="266940.Krad_0858"/>
<evidence type="ECO:0000256" key="6">
    <source>
        <dbReference type="PROSITE-ProRule" id="PRU00552"/>
    </source>
</evidence>
<evidence type="ECO:0000313" key="12">
    <source>
        <dbReference type="Proteomes" id="UP000001116"/>
    </source>
</evidence>
<feature type="domain" description="Helicase ATP-binding" evidence="8">
    <location>
        <begin position="177"/>
        <end position="352"/>
    </location>
</feature>
<accession>A6W6A7</accession>
<dbReference type="InterPro" id="IPR001650">
    <property type="entry name" value="Helicase_C-like"/>
</dbReference>
<comment type="similarity">
    <text evidence="5">Belongs to the DEAD box helicase family.</text>
</comment>
<dbReference type="SMART" id="SM00487">
    <property type="entry name" value="DEXDc"/>
    <property type="match status" value="1"/>
</dbReference>
<dbReference type="GO" id="GO:0016787">
    <property type="term" value="F:hydrolase activity"/>
    <property type="evidence" value="ECO:0007669"/>
    <property type="project" value="UniProtKB-KW"/>
</dbReference>
<keyword evidence="12" id="KW-1185">Reference proteome</keyword>
<dbReference type="GO" id="GO:0005524">
    <property type="term" value="F:ATP binding"/>
    <property type="evidence" value="ECO:0007669"/>
    <property type="project" value="UniProtKB-KW"/>
</dbReference>
<feature type="compositionally biased region" description="Gly residues" evidence="7">
    <location>
        <begin position="51"/>
        <end position="77"/>
    </location>
</feature>
<feature type="domain" description="DEAD-box RNA helicase Q" evidence="10">
    <location>
        <begin position="146"/>
        <end position="174"/>
    </location>
</feature>
<evidence type="ECO:0000313" key="11">
    <source>
        <dbReference type="EMBL" id="ABS02346.1"/>
    </source>
</evidence>
<feature type="domain" description="Helicase C-terminal" evidence="9">
    <location>
        <begin position="375"/>
        <end position="530"/>
    </location>
</feature>
<proteinExistence type="inferred from homology"/>
<reference evidence="12" key="1">
    <citation type="journal article" date="2008" name="PLoS ONE">
        <title>Survival in nuclear waste, extreme resistance, and potential applications gleaned from the genome sequence of Kineococcus radiotolerans SRS30216.</title>
        <authorList>
            <person name="Bagwell C.E."/>
            <person name="Bhat S."/>
            <person name="Hawkins G.M."/>
            <person name="Smith B.W."/>
            <person name="Biswas T."/>
            <person name="Hoover T.R."/>
            <person name="Saunders E."/>
            <person name="Han C.S."/>
            <person name="Tsodikov O.V."/>
            <person name="Shimkets L.J."/>
        </authorList>
    </citation>
    <scope>NUCLEOTIDE SEQUENCE [LARGE SCALE GENOMIC DNA]</scope>
    <source>
        <strain evidence="12">ATCC BAA-149 / DSM 14245 / SRS30216</strain>
    </source>
</reference>
<dbReference type="HOGENOM" id="CLU_003041_27_1_11"/>
<dbReference type="InterPro" id="IPR027417">
    <property type="entry name" value="P-loop_NTPase"/>
</dbReference>
<evidence type="ECO:0000259" key="10">
    <source>
        <dbReference type="PROSITE" id="PS51195"/>
    </source>
</evidence>
<dbReference type="Gene3D" id="3.40.50.300">
    <property type="entry name" value="P-loop containing nucleotide triphosphate hydrolases"/>
    <property type="match status" value="2"/>
</dbReference>
<dbReference type="SUPFAM" id="SSF52540">
    <property type="entry name" value="P-loop containing nucleoside triphosphate hydrolases"/>
    <property type="match status" value="1"/>
</dbReference>
<feature type="region of interest" description="Disordered" evidence="7">
    <location>
        <begin position="1"/>
        <end position="134"/>
    </location>
</feature>
<dbReference type="eggNOG" id="COG0513">
    <property type="taxonomic scope" value="Bacteria"/>
</dbReference>
<evidence type="ECO:0000256" key="5">
    <source>
        <dbReference type="ARBA" id="ARBA00038437"/>
    </source>
</evidence>
<protein>
    <submittedName>
        <fullName evidence="11">DEAD/DEAH box helicase domain protein</fullName>
    </submittedName>
</protein>
<evidence type="ECO:0000256" key="4">
    <source>
        <dbReference type="ARBA" id="ARBA00022840"/>
    </source>
</evidence>
<evidence type="ECO:0000256" key="3">
    <source>
        <dbReference type="ARBA" id="ARBA00022806"/>
    </source>
</evidence>
<dbReference type="PROSITE" id="PS51192">
    <property type="entry name" value="HELICASE_ATP_BIND_1"/>
    <property type="match status" value="1"/>
</dbReference>
<gene>
    <name evidence="11" type="ordered locus">Krad_0858</name>
</gene>
<dbReference type="EMBL" id="CP000750">
    <property type="protein sequence ID" value="ABS02346.1"/>
    <property type="molecule type" value="Genomic_DNA"/>
</dbReference>
<dbReference type="Pfam" id="PF00271">
    <property type="entry name" value="Helicase_C"/>
    <property type="match status" value="1"/>
</dbReference>
<feature type="compositionally biased region" description="Basic and acidic residues" evidence="7">
    <location>
        <begin position="1"/>
        <end position="48"/>
    </location>
</feature>
<dbReference type="PROSITE" id="PS51195">
    <property type="entry name" value="Q_MOTIF"/>
    <property type="match status" value="1"/>
</dbReference>